<dbReference type="InterPro" id="IPR051611">
    <property type="entry name" value="ECF_transporter_component"/>
</dbReference>
<keyword evidence="2" id="KW-1003">Cell membrane</keyword>
<reference evidence="7 8" key="1">
    <citation type="submission" date="2019-10" db="EMBL/GenBank/DDBJ databases">
        <authorList>
            <person name="Karimi E."/>
        </authorList>
    </citation>
    <scope>NUCLEOTIDE SEQUENCE [LARGE SCALE GENOMIC DNA]</scope>
    <source>
        <strain evidence="7">Exiguobacterium sp. 9Y</strain>
    </source>
</reference>
<proteinExistence type="predicted"/>
<dbReference type="AlphaFoldDB" id="A0A653IHT8"/>
<keyword evidence="8" id="KW-1185">Reference proteome</keyword>
<name>A0A653IHT8_9BACL</name>
<evidence type="ECO:0000256" key="5">
    <source>
        <dbReference type="ARBA" id="ARBA00023136"/>
    </source>
</evidence>
<dbReference type="Pfam" id="PF02361">
    <property type="entry name" value="CbiQ"/>
    <property type="match status" value="1"/>
</dbReference>
<dbReference type="PANTHER" id="PTHR34857:SF2">
    <property type="entry name" value="SLL0384 PROTEIN"/>
    <property type="match status" value="1"/>
</dbReference>
<dbReference type="PANTHER" id="PTHR34857">
    <property type="entry name" value="SLL0384 PROTEIN"/>
    <property type="match status" value="1"/>
</dbReference>
<feature type="transmembrane region" description="Helical" evidence="6">
    <location>
        <begin position="100"/>
        <end position="121"/>
    </location>
</feature>
<keyword evidence="5 6" id="KW-0472">Membrane</keyword>
<evidence type="ECO:0000256" key="3">
    <source>
        <dbReference type="ARBA" id="ARBA00022692"/>
    </source>
</evidence>
<sequence>MQENVSPLARINPAIKLGALVYVMVLLIAAPTLRETMVLLALAAIGLGCSGWSLLTLGKRVAPYLILFLLTFWMMAAFGKGSTELWSFGWFRVTEESIGHAWLIALRMLAFVFLSLTFIATTDQTRFVMSLIHQCRLPDRLAYGFLAGIRFIPIFQQEIRTIRQARRVRQQQSIWPWQTFFAISLPLFTNSIIRSEQIAIAMEARRFQAERTYYVRPVVTQQDRLFFGLVCFGATLLRIVV</sequence>
<dbReference type="Proteomes" id="UP000439752">
    <property type="component" value="Unassembled WGS sequence"/>
</dbReference>
<evidence type="ECO:0000256" key="2">
    <source>
        <dbReference type="ARBA" id="ARBA00022475"/>
    </source>
</evidence>
<feature type="transmembrane region" description="Helical" evidence="6">
    <location>
        <begin position="13"/>
        <end position="30"/>
    </location>
</feature>
<feature type="transmembrane region" description="Helical" evidence="6">
    <location>
        <begin position="37"/>
        <end position="55"/>
    </location>
</feature>
<evidence type="ECO:0000256" key="1">
    <source>
        <dbReference type="ARBA" id="ARBA00004141"/>
    </source>
</evidence>
<keyword evidence="4 6" id="KW-1133">Transmembrane helix</keyword>
<feature type="transmembrane region" description="Helical" evidence="6">
    <location>
        <begin position="61"/>
        <end position="79"/>
    </location>
</feature>
<organism evidence="7 8">
    <name type="scientific">Exiguobacterium oxidotolerans</name>
    <dbReference type="NCBI Taxonomy" id="223958"/>
    <lineage>
        <taxon>Bacteria</taxon>
        <taxon>Bacillati</taxon>
        <taxon>Bacillota</taxon>
        <taxon>Bacilli</taxon>
        <taxon>Bacillales</taxon>
        <taxon>Bacillales Family XII. Incertae Sedis</taxon>
        <taxon>Exiguobacterium</taxon>
    </lineage>
</organism>
<dbReference type="RefSeq" id="WP_159172496.1">
    <property type="nucleotide sequence ID" value="NZ_LR732308.1"/>
</dbReference>
<evidence type="ECO:0000313" key="7">
    <source>
        <dbReference type="EMBL" id="VWX38599.1"/>
    </source>
</evidence>
<dbReference type="CDD" id="cd16914">
    <property type="entry name" value="EcfT"/>
    <property type="match status" value="1"/>
</dbReference>
<dbReference type="InterPro" id="IPR003339">
    <property type="entry name" value="ABC/ECF_trnsptr_transmembrane"/>
</dbReference>
<dbReference type="GO" id="GO:0005886">
    <property type="term" value="C:plasma membrane"/>
    <property type="evidence" value="ECO:0007669"/>
    <property type="project" value="UniProtKB-ARBA"/>
</dbReference>
<evidence type="ECO:0000256" key="4">
    <source>
        <dbReference type="ARBA" id="ARBA00022989"/>
    </source>
</evidence>
<comment type="subcellular location">
    <subcellularLocation>
        <location evidence="1">Membrane</location>
        <topology evidence="1">Multi-pass membrane protein</topology>
    </subcellularLocation>
</comment>
<gene>
    <name evidence="7" type="ORF">EXIGUO9Y_50050</name>
</gene>
<protein>
    <submittedName>
        <fullName evidence="7">Cobalt transporter</fullName>
    </submittedName>
</protein>
<accession>A0A653IHT8</accession>
<evidence type="ECO:0000313" key="8">
    <source>
        <dbReference type="Proteomes" id="UP000439752"/>
    </source>
</evidence>
<dbReference type="EMBL" id="CABWKQ010000045">
    <property type="protein sequence ID" value="VWX38599.1"/>
    <property type="molecule type" value="Genomic_DNA"/>
</dbReference>
<evidence type="ECO:0000256" key="6">
    <source>
        <dbReference type="SAM" id="Phobius"/>
    </source>
</evidence>
<keyword evidence="3 6" id="KW-0812">Transmembrane</keyword>